<reference evidence="2" key="2">
    <citation type="submission" date="2020-10" db="EMBL/GenBank/DDBJ databases">
        <authorList>
            <person name="Scholz U."/>
            <person name="Mascher M."/>
            <person name="Fiebig A."/>
        </authorList>
    </citation>
    <scope>NUCLEOTIDE SEQUENCE [LARGE SCALE GENOMIC DNA]</scope>
    <source>
        <strain evidence="2">cv. Morex</strain>
    </source>
</reference>
<reference evidence="3" key="1">
    <citation type="journal article" date="2012" name="Nature">
        <title>A physical, genetic and functional sequence assembly of the barley genome.</title>
        <authorList>
            <consortium name="The International Barley Genome Sequencing Consortium"/>
            <person name="Mayer K.F."/>
            <person name="Waugh R."/>
            <person name="Brown J.W."/>
            <person name="Schulman A."/>
            <person name="Langridge P."/>
            <person name="Platzer M."/>
            <person name="Fincher G.B."/>
            <person name="Muehlbauer G.J."/>
            <person name="Sato K."/>
            <person name="Close T.J."/>
            <person name="Wise R.P."/>
            <person name="Stein N."/>
        </authorList>
    </citation>
    <scope>NUCLEOTIDE SEQUENCE [LARGE SCALE GENOMIC DNA]</scope>
    <source>
        <strain evidence="3">cv. Morex</strain>
    </source>
</reference>
<dbReference type="EnsemblPlants" id="HORVU.MOREX.r3.1HG0084530.1">
    <property type="protein sequence ID" value="HORVU.MOREX.r3.1HG0084530.1"/>
    <property type="gene ID" value="HORVU.MOREX.r3.1HG0084530"/>
</dbReference>
<feature type="region of interest" description="Disordered" evidence="1">
    <location>
        <begin position="155"/>
        <end position="176"/>
    </location>
</feature>
<keyword evidence="3" id="KW-1185">Reference proteome</keyword>
<dbReference type="Proteomes" id="UP000011116">
    <property type="component" value="Chromosome 1H"/>
</dbReference>
<accession>A0A8I6WES9</accession>
<evidence type="ECO:0000313" key="2">
    <source>
        <dbReference type="EnsemblPlants" id="HORVU.MOREX.r3.1HG0084530.1"/>
    </source>
</evidence>
<evidence type="ECO:0000313" key="3">
    <source>
        <dbReference type="Proteomes" id="UP000011116"/>
    </source>
</evidence>
<dbReference type="Gramene" id="HORVU.MOREX.r3.1HG0084530.1">
    <property type="protein sequence ID" value="HORVU.MOREX.r3.1HG0084530.1"/>
    <property type="gene ID" value="HORVU.MOREX.r3.1HG0084530"/>
</dbReference>
<protein>
    <submittedName>
        <fullName evidence="2">Uncharacterized protein</fullName>
    </submittedName>
</protein>
<dbReference type="AlphaFoldDB" id="A0A8I6WES9"/>
<sequence length="238" mass="25644">MESLLLEYAMTAGNNVQAQRDRLLHLQRRLQGIQAATPAPAAEDRNAKLGVLAMDLFKVYYIGLEYGARTLATCIRLARQEGVRLTPPGMAFAAQAGDRVMAALLAVNLLEEHLLPRCVECLVGGHAPVPGKPHDPSPDPVADATEGLAKVDVIDEPDAESKTGSKPRDAASGGGGEVDKALDYMYRANRITNLAVKHIDIAVAVLSRFLDPKKLASITEYCDNHVYISEEGPYPTSD</sequence>
<evidence type="ECO:0000256" key="1">
    <source>
        <dbReference type="SAM" id="MobiDB-lite"/>
    </source>
</evidence>
<reference evidence="2" key="3">
    <citation type="submission" date="2022-01" db="UniProtKB">
        <authorList>
            <consortium name="EnsemblPlants"/>
        </authorList>
    </citation>
    <scope>IDENTIFICATION</scope>
    <source>
        <strain evidence="2">subsp. vulgare</strain>
    </source>
</reference>
<proteinExistence type="predicted"/>
<dbReference type="Gramene" id="HORVU.MOREX.r2.1HG0069470.1">
    <property type="protein sequence ID" value="HORVU.MOREX.r2.1HG0069470.1"/>
    <property type="gene ID" value="HORVU.MOREX.r2.1HG0069470"/>
</dbReference>
<name>A0A8I6WES9_HORVV</name>
<organism evidence="2 3">
    <name type="scientific">Hordeum vulgare subsp. vulgare</name>
    <name type="common">Domesticated barley</name>
    <dbReference type="NCBI Taxonomy" id="112509"/>
    <lineage>
        <taxon>Eukaryota</taxon>
        <taxon>Viridiplantae</taxon>
        <taxon>Streptophyta</taxon>
        <taxon>Embryophyta</taxon>
        <taxon>Tracheophyta</taxon>
        <taxon>Spermatophyta</taxon>
        <taxon>Magnoliopsida</taxon>
        <taxon>Liliopsida</taxon>
        <taxon>Poales</taxon>
        <taxon>Poaceae</taxon>
        <taxon>BOP clade</taxon>
        <taxon>Pooideae</taxon>
        <taxon>Triticodae</taxon>
        <taxon>Triticeae</taxon>
        <taxon>Hordeinae</taxon>
        <taxon>Hordeum</taxon>
    </lineage>
</organism>
<feature type="compositionally biased region" description="Basic and acidic residues" evidence="1">
    <location>
        <begin position="159"/>
        <end position="169"/>
    </location>
</feature>